<dbReference type="EMBL" id="QKYT01000099">
    <property type="protein sequence ID" value="RIA93675.1"/>
    <property type="molecule type" value="Genomic_DNA"/>
</dbReference>
<dbReference type="InterPro" id="IPR000719">
    <property type="entry name" value="Prot_kinase_dom"/>
</dbReference>
<comment type="caution">
    <text evidence="2">The sequence shown here is derived from an EMBL/GenBank/DDBJ whole genome shotgun (WGS) entry which is preliminary data.</text>
</comment>
<reference evidence="2 3" key="1">
    <citation type="submission" date="2018-06" db="EMBL/GenBank/DDBJ databases">
        <title>Comparative genomics reveals the genomic features of Rhizophagus irregularis, R. cerebriforme, R. diaphanum and Gigaspora rosea, and their symbiotic lifestyle signature.</title>
        <authorList>
            <person name="Morin E."/>
            <person name="San Clemente H."/>
            <person name="Chen E.C.H."/>
            <person name="De La Providencia I."/>
            <person name="Hainaut M."/>
            <person name="Kuo A."/>
            <person name="Kohler A."/>
            <person name="Murat C."/>
            <person name="Tang N."/>
            <person name="Roy S."/>
            <person name="Loubradou J."/>
            <person name="Henrissat B."/>
            <person name="Grigoriev I.V."/>
            <person name="Corradi N."/>
            <person name="Roux C."/>
            <person name="Martin F.M."/>
        </authorList>
    </citation>
    <scope>NUCLEOTIDE SEQUENCE [LARGE SCALE GENOMIC DNA]</scope>
    <source>
        <strain evidence="2 3">DAOM 227022</strain>
    </source>
</reference>
<sequence length="155" mass="18237">MVCRPQSKEQLIKSLCCVLIALKALHEMKIMHRDICWENVLKYIDRDRWFIIDFDDACYTTSPTPSVHLAKDSHTPEIFEDHHNKSVDIWSIGYLILTTTVNIQESVELKIYATSLMGKDKNDRSTAKEVLQWLWSEYRDVLKEDFLEGEIMEEL</sequence>
<keyword evidence="3" id="KW-1185">Reference proteome</keyword>
<evidence type="ECO:0000313" key="2">
    <source>
        <dbReference type="EMBL" id="RIA93675.1"/>
    </source>
</evidence>
<keyword evidence="2" id="KW-0418">Kinase</keyword>
<organism evidence="2 3">
    <name type="scientific">Glomus cerebriforme</name>
    <dbReference type="NCBI Taxonomy" id="658196"/>
    <lineage>
        <taxon>Eukaryota</taxon>
        <taxon>Fungi</taxon>
        <taxon>Fungi incertae sedis</taxon>
        <taxon>Mucoromycota</taxon>
        <taxon>Glomeromycotina</taxon>
        <taxon>Glomeromycetes</taxon>
        <taxon>Glomerales</taxon>
        <taxon>Glomeraceae</taxon>
        <taxon>Glomus</taxon>
    </lineage>
</organism>
<proteinExistence type="predicted"/>
<gene>
    <name evidence="2" type="ORF">C1645_819083</name>
</gene>
<dbReference type="OrthoDB" id="2379186at2759"/>
<evidence type="ECO:0000259" key="1">
    <source>
        <dbReference type="PROSITE" id="PS50011"/>
    </source>
</evidence>
<feature type="domain" description="Protein kinase" evidence="1">
    <location>
        <begin position="1"/>
        <end position="155"/>
    </location>
</feature>
<dbReference type="GO" id="GO:0004672">
    <property type="term" value="F:protein kinase activity"/>
    <property type="evidence" value="ECO:0007669"/>
    <property type="project" value="InterPro"/>
</dbReference>
<dbReference type="SUPFAM" id="SSF56112">
    <property type="entry name" value="Protein kinase-like (PK-like)"/>
    <property type="match status" value="1"/>
</dbReference>
<dbReference type="PANTHER" id="PTHR24347">
    <property type="entry name" value="SERINE/THREONINE-PROTEIN KINASE"/>
    <property type="match status" value="1"/>
</dbReference>
<dbReference type="AlphaFoldDB" id="A0A397TB82"/>
<name>A0A397TB82_9GLOM</name>
<dbReference type="Pfam" id="PF00069">
    <property type="entry name" value="Pkinase"/>
    <property type="match status" value="1"/>
</dbReference>
<evidence type="ECO:0000313" key="3">
    <source>
        <dbReference type="Proteomes" id="UP000265703"/>
    </source>
</evidence>
<dbReference type="Gene3D" id="1.10.510.10">
    <property type="entry name" value="Transferase(Phosphotransferase) domain 1"/>
    <property type="match status" value="1"/>
</dbReference>
<accession>A0A397TB82</accession>
<dbReference type="GO" id="GO:0005524">
    <property type="term" value="F:ATP binding"/>
    <property type="evidence" value="ECO:0007669"/>
    <property type="project" value="InterPro"/>
</dbReference>
<protein>
    <submittedName>
        <fullName evidence="2">Kinase-like domain-containing protein</fullName>
    </submittedName>
</protein>
<dbReference type="InterPro" id="IPR011009">
    <property type="entry name" value="Kinase-like_dom_sf"/>
</dbReference>
<dbReference type="Proteomes" id="UP000265703">
    <property type="component" value="Unassembled WGS sequence"/>
</dbReference>
<keyword evidence="2" id="KW-0808">Transferase</keyword>
<dbReference type="PROSITE" id="PS50011">
    <property type="entry name" value="PROTEIN_KINASE_DOM"/>
    <property type="match status" value="1"/>
</dbReference>